<dbReference type="InterPro" id="IPR001080">
    <property type="entry name" value="3Fe4S_ferredoxin"/>
</dbReference>
<dbReference type="PANTHER" id="PTHR36923">
    <property type="entry name" value="FERREDOXIN"/>
    <property type="match status" value="1"/>
</dbReference>
<organism evidence="9 10">
    <name type="scientific">Streptomyces pseudovenezuelae</name>
    <dbReference type="NCBI Taxonomy" id="67350"/>
    <lineage>
        <taxon>Bacteria</taxon>
        <taxon>Bacillati</taxon>
        <taxon>Actinomycetota</taxon>
        <taxon>Actinomycetes</taxon>
        <taxon>Kitasatosporales</taxon>
        <taxon>Streptomycetaceae</taxon>
        <taxon>Streptomyces</taxon>
        <taxon>Streptomyces aurantiacus group</taxon>
    </lineage>
</organism>
<keyword evidence="5 8" id="KW-0408">Iron</keyword>
<dbReference type="Gene3D" id="3.30.70.20">
    <property type="match status" value="1"/>
</dbReference>
<dbReference type="GO" id="GO:0051538">
    <property type="term" value="F:3 iron, 4 sulfur cluster binding"/>
    <property type="evidence" value="ECO:0007669"/>
    <property type="project" value="UniProtKB-KW"/>
</dbReference>
<comment type="caution">
    <text evidence="9">The sequence shown here is derived from an EMBL/GenBank/DDBJ whole genome shotgun (WGS) entry which is preliminary data.</text>
</comment>
<sequence length="66" mass="6615">MKKIDVNSPVCIGAGMCTAAAPAVFDLGADGLVVLNDPSGDVPDDAVESVDSAIAVCPAQAIGWRE</sequence>
<keyword evidence="7" id="KW-0003">3Fe-4S</keyword>
<dbReference type="RefSeq" id="WP_031036582.1">
    <property type="nucleotide sequence ID" value="NZ_JBIBHV010000007.1"/>
</dbReference>
<dbReference type="PANTHER" id="PTHR36923:SF3">
    <property type="entry name" value="FERREDOXIN"/>
    <property type="match status" value="1"/>
</dbReference>
<dbReference type="EMBL" id="LMWM01000003">
    <property type="protein sequence ID" value="KUM90812.1"/>
    <property type="molecule type" value="Genomic_DNA"/>
</dbReference>
<evidence type="ECO:0000256" key="2">
    <source>
        <dbReference type="ARBA" id="ARBA00022448"/>
    </source>
</evidence>
<keyword evidence="4 8" id="KW-0249">Electron transport</keyword>
<dbReference type="AlphaFoldDB" id="A0A101ND45"/>
<accession>A0A101ND45</accession>
<evidence type="ECO:0000256" key="5">
    <source>
        <dbReference type="ARBA" id="ARBA00023004"/>
    </source>
</evidence>
<keyword evidence="6 8" id="KW-0411">Iron-sulfur</keyword>
<evidence type="ECO:0000256" key="4">
    <source>
        <dbReference type="ARBA" id="ARBA00022982"/>
    </source>
</evidence>
<keyword evidence="3 8" id="KW-0479">Metal-binding</keyword>
<evidence type="ECO:0000256" key="8">
    <source>
        <dbReference type="RuleBase" id="RU368020"/>
    </source>
</evidence>
<protein>
    <recommendedName>
        <fullName evidence="8">Ferredoxin</fullName>
    </recommendedName>
</protein>
<dbReference type="InterPro" id="IPR051269">
    <property type="entry name" value="Fe-S_cluster_ET"/>
</dbReference>
<name>A0A101ND45_9ACTN</name>
<dbReference type="PRINTS" id="PR00352">
    <property type="entry name" value="3FE4SFRDOXIN"/>
</dbReference>
<dbReference type="Proteomes" id="UP000053039">
    <property type="component" value="Unassembled WGS sequence"/>
</dbReference>
<evidence type="ECO:0000256" key="6">
    <source>
        <dbReference type="ARBA" id="ARBA00023014"/>
    </source>
</evidence>
<evidence type="ECO:0000313" key="9">
    <source>
        <dbReference type="EMBL" id="KUM90812.1"/>
    </source>
</evidence>
<evidence type="ECO:0000256" key="1">
    <source>
        <dbReference type="ARBA" id="ARBA00001927"/>
    </source>
</evidence>
<comment type="cofactor">
    <cofactor evidence="1">
        <name>[3Fe-4S] cluster</name>
        <dbReference type="ChEBI" id="CHEBI:21137"/>
    </cofactor>
</comment>
<reference evidence="9 10" key="1">
    <citation type="submission" date="2015-10" db="EMBL/GenBank/DDBJ databases">
        <title>Draft genome sequence of Streptomyces pseudovenezuelae DSM 40212, type strain for the species Streptomyces pseudovenezuelae.</title>
        <authorList>
            <person name="Ruckert C."/>
            <person name="Winkler A."/>
            <person name="Kalinowski J."/>
            <person name="Kampfer P."/>
            <person name="Glaeser S."/>
        </authorList>
    </citation>
    <scope>NUCLEOTIDE SEQUENCE [LARGE SCALE GENOMIC DNA]</scope>
    <source>
        <strain evidence="9 10">DSM 40212</strain>
    </source>
</reference>
<dbReference type="SUPFAM" id="SSF54862">
    <property type="entry name" value="4Fe-4S ferredoxins"/>
    <property type="match status" value="1"/>
</dbReference>
<evidence type="ECO:0000256" key="3">
    <source>
        <dbReference type="ARBA" id="ARBA00022723"/>
    </source>
</evidence>
<dbReference type="GO" id="GO:0005506">
    <property type="term" value="F:iron ion binding"/>
    <property type="evidence" value="ECO:0007669"/>
    <property type="project" value="UniProtKB-UniRule"/>
</dbReference>
<dbReference type="OrthoDB" id="9803319at2"/>
<dbReference type="GO" id="GO:0009055">
    <property type="term" value="F:electron transfer activity"/>
    <property type="evidence" value="ECO:0007669"/>
    <property type="project" value="UniProtKB-UniRule"/>
</dbReference>
<dbReference type="Pfam" id="PF13459">
    <property type="entry name" value="Fer4_15"/>
    <property type="match status" value="1"/>
</dbReference>
<evidence type="ECO:0000256" key="7">
    <source>
        <dbReference type="ARBA" id="ARBA00023291"/>
    </source>
</evidence>
<evidence type="ECO:0000313" key="10">
    <source>
        <dbReference type="Proteomes" id="UP000053039"/>
    </source>
</evidence>
<proteinExistence type="predicted"/>
<keyword evidence="2 8" id="KW-0813">Transport</keyword>
<gene>
    <name evidence="9" type="ORF">AQI94_03210</name>
</gene>
<comment type="function">
    <text evidence="8">Ferredoxins are iron-sulfur proteins that transfer electrons in a wide variety of metabolic reactions.</text>
</comment>